<dbReference type="InterPro" id="IPR002464">
    <property type="entry name" value="DNA/RNA_helicase_DEAH_CS"/>
</dbReference>
<dbReference type="Gene3D" id="1.20.120.1080">
    <property type="match status" value="1"/>
</dbReference>
<gene>
    <name evidence="16" type="primary">LOC105367527</name>
</gene>
<dbReference type="GO" id="GO:0016887">
    <property type="term" value="F:ATP hydrolysis activity"/>
    <property type="evidence" value="ECO:0007669"/>
    <property type="project" value="TreeGrafter"/>
</dbReference>
<dbReference type="FunFam" id="3.40.50.300:FF:000284">
    <property type="entry name" value="probable ATP-dependent RNA helicase YTHDC2"/>
    <property type="match status" value="1"/>
</dbReference>
<dbReference type="SMART" id="SM00358">
    <property type="entry name" value="DSRM"/>
    <property type="match status" value="2"/>
</dbReference>
<dbReference type="GO" id="GO:1990904">
    <property type="term" value="C:ribonucleoprotein complex"/>
    <property type="evidence" value="ECO:0007669"/>
    <property type="project" value="TreeGrafter"/>
</dbReference>
<dbReference type="AlphaFoldDB" id="A0AAJ6YUH6"/>
<comment type="similarity">
    <text evidence="2">Belongs to the DEAD box helicase family. DEAH subfamily.</text>
</comment>
<evidence type="ECO:0000259" key="14">
    <source>
        <dbReference type="PROSITE" id="PS51194"/>
    </source>
</evidence>
<dbReference type="GO" id="GO:0005524">
    <property type="term" value="F:ATP binding"/>
    <property type="evidence" value="ECO:0007669"/>
    <property type="project" value="UniProtKB-KW"/>
</dbReference>
<evidence type="ECO:0000256" key="8">
    <source>
        <dbReference type="ARBA" id="ARBA00022840"/>
    </source>
</evidence>
<dbReference type="InterPro" id="IPR014001">
    <property type="entry name" value="Helicase_ATP-bd"/>
</dbReference>
<dbReference type="Proteomes" id="UP000695007">
    <property type="component" value="Unplaced"/>
</dbReference>
<evidence type="ECO:0000259" key="12">
    <source>
        <dbReference type="PROSITE" id="PS50137"/>
    </source>
</evidence>
<sequence length="1216" mass="136757">MGDIKAFLHQWCAKNSTEPTFEVRPTGPKHRQRFLCELRVNGYDYVAVGNSTNKKDSQGNASRDFINYLVRIGKINHKDVPVDAGMPSQSTGLWNEQSNDSTPTKPVFKDGMGPNDFGQAYKPYSDRGENYTYMDRLADQKRVEEAEDLDVNSGIHGNWTIENAKSKLHQFMQINKINSDYKYTPVGPDHTRSFMAEMTFYVKQLGRSITGRETGSNKQTASKSCALSLVRQLYHLGVIEAFSGTLKTKKDGDQMKPYPVRISPQLAEEINSVLEGLQITPVNVYIKSMILESGSQGISLITDHILEDFISSKPQPAGVVSWSPPQQNWNPWTCCNIDEGPLATMTLEQLSDDIMKEARDRMQQSVDLQQSQKARSKLPVFAKKNEIMNAINESPVIIIRGNTGCGKTTQVCQFILDDYIATGQGAYCSIAVTQPRRISAVSVADRIAVERCEALGQSVGYSVRFESCLPRPYGSIMFCTVGVLLRKLEGGLRGVSHVIVDEIHERDVNSDFIMVVLRDMIHMYPDLRIILMSATIDTTAFSQYFNNCPVIEIPGRAFPVQQYFLEDCVELTKFVPLMDTKKRKNRDVDDTSLEGEAEENLNKFVSDNYSLHTKNAMAQLTEKEISFEVIESLLCYIKEQNISGAVLIFLPGWNLIFALMKHLQQHPIFGSNEYVIIPLHSQLPREDQRKVFDPVASDKTKIILATNIAETSITIDDVVYVIDSCKAKMKLFTSHNNMTNYATVWASKTNLEQRKGRAGRVRPGFCFHLCSRARFDKMDEHMTVEMFRTPLHELALSIKLLRLGSIGQFLSKAIEPPPIDAVIEAEVMLREMKCLDKNDELTPLGKILARLPIEPRLGKMMILGCMFRVGDALSTMAANSSTFPEVYNMGPDVRRLSAQQKWFAGARYSDHVAMLHVFQCWEEVRGGGEYAENMFVESKNLSLPTLRVTWEAKHQLQALLTSAGFPEETLCPIPLNYQASADVRLDTITSLLCMGLYPNVCYHKEKRKVLTTESKAALIHKTSVNCSNFEQNFPFPFFVFGEKIRTRAVSCKQMTMVSPLHLLLFGSRKVEFVDNLIKLDNWINLEMDPQHAAAIVALRPALESLVVKAAKDPETILELSPLDEKILSLVKNLCSMNAGRFEMEPIAGGGFTSRRPPREHMMGVSPNMRHIDGGPAPKYMHVDSFRSNNFGGYRGGYYRGGGGYYGRGHGGYRGKY</sequence>
<dbReference type="Pfam" id="PF00035">
    <property type="entry name" value="dsrm"/>
    <property type="match status" value="2"/>
</dbReference>
<dbReference type="GO" id="GO:0003725">
    <property type="term" value="F:double-stranded RNA binding"/>
    <property type="evidence" value="ECO:0007669"/>
    <property type="project" value="InterPro"/>
</dbReference>
<dbReference type="FunFam" id="3.30.160.20:FF:000026">
    <property type="entry name" value="ATP-dependent RNA helicase A"/>
    <property type="match status" value="1"/>
</dbReference>
<accession>A0AAJ6YUH6</accession>
<protein>
    <recommendedName>
        <fullName evidence="3">RNA helicase</fullName>
        <ecNumber evidence="3">3.6.4.13</ecNumber>
    </recommendedName>
</protein>
<keyword evidence="7" id="KW-0347">Helicase</keyword>
<proteinExistence type="inferred from homology"/>
<feature type="domain" description="Helicase ATP-binding" evidence="13">
    <location>
        <begin position="388"/>
        <end position="554"/>
    </location>
</feature>
<dbReference type="SMART" id="SM00847">
    <property type="entry name" value="HA2"/>
    <property type="match status" value="1"/>
</dbReference>
<dbReference type="GO" id="GO:0003724">
    <property type="term" value="F:RNA helicase activity"/>
    <property type="evidence" value="ECO:0007669"/>
    <property type="project" value="UniProtKB-EC"/>
</dbReference>
<dbReference type="GO" id="GO:0050684">
    <property type="term" value="P:regulation of mRNA processing"/>
    <property type="evidence" value="ECO:0007669"/>
    <property type="project" value="TreeGrafter"/>
</dbReference>
<dbReference type="PANTHER" id="PTHR18934">
    <property type="entry name" value="ATP-DEPENDENT RNA HELICASE"/>
    <property type="match status" value="1"/>
</dbReference>
<dbReference type="Gene3D" id="3.30.160.20">
    <property type="match status" value="2"/>
</dbReference>
<dbReference type="InterPro" id="IPR044445">
    <property type="entry name" value="DHX9_DSRM_1"/>
</dbReference>
<evidence type="ECO:0000256" key="9">
    <source>
        <dbReference type="ARBA" id="ARBA00023242"/>
    </source>
</evidence>
<feature type="compositionally biased region" description="Polar residues" evidence="11">
    <location>
        <begin position="91"/>
        <end position="104"/>
    </location>
</feature>
<evidence type="ECO:0000256" key="2">
    <source>
        <dbReference type="ARBA" id="ARBA00008792"/>
    </source>
</evidence>
<dbReference type="Pfam" id="PF07717">
    <property type="entry name" value="OB_NTP_bind"/>
    <property type="match status" value="1"/>
</dbReference>
<evidence type="ECO:0000256" key="7">
    <source>
        <dbReference type="ARBA" id="ARBA00022806"/>
    </source>
</evidence>
<feature type="domain" description="DRBM" evidence="12">
    <location>
        <begin position="163"/>
        <end position="235"/>
    </location>
</feature>
<dbReference type="PANTHER" id="PTHR18934:SF119">
    <property type="entry name" value="ATP-DEPENDENT RNA HELICASE A"/>
    <property type="match status" value="1"/>
</dbReference>
<dbReference type="InterPro" id="IPR044446">
    <property type="entry name" value="DHX9_DSRM_2"/>
</dbReference>
<feature type="region of interest" description="Disordered" evidence="11">
    <location>
        <begin position="91"/>
        <end position="115"/>
    </location>
</feature>
<dbReference type="SUPFAM" id="SSF54768">
    <property type="entry name" value="dsRNA-binding domain-like"/>
    <property type="match status" value="2"/>
</dbReference>
<dbReference type="GO" id="GO:0043138">
    <property type="term" value="F:3'-5' DNA helicase activity"/>
    <property type="evidence" value="ECO:0007669"/>
    <property type="project" value="TreeGrafter"/>
</dbReference>
<dbReference type="EC" id="3.6.4.13" evidence="3"/>
<keyword evidence="4" id="KW-0677">Repeat</keyword>
<feature type="domain" description="Helicase C-terminal" evidence="14">
    <location>
        <begin position="629"/>
        <end position="802"/>
    </location>
</feature>
<evidence type="ECO:0000259" key="13">
    <source>
        <dbReference type="PROSITE" id="PS51192"/>
    </source>
</evidence>
<dbReference type="InterPro" id="IPR001650">
    <property type="entry name" value="Helicase_C-like"/>
</dbReference>
<evidence type="ECO:0000256" key="6">
    <source>
        <dbReference type="ARBA" id="ARBA00022801"/>
    </source>
</evidence>
<dbReference type="CTD" id="35523"/>
<organism evidence="15 16">
    <name type="scientific">Ceratosolen solmsi marchali</name>
    <dbReference type="NCBI Taxonomy" id="326594"/>
    <lineage>
        <taxon>Eukaryota</taxon>
        <taxon>Metazoa</taxon>
        <taxon>Ecdysozoa</taxon>
        <taxon>Arthropoda</taxon>
        <taxon>Hexapoda</taxon>
        <taxon>Insecta</taxon>
        <taxon>Pterygota</taxon>
        <taxon>Neoptera</taxon>
        <taxon>Endopterygota</taxon>
        <taxon>Hymenoptera</taxon>
        <taxon>Apocrita</taxon>
        <taxon>Proctotrupomorpha</taxon>
        <taxon>Chalcidoidea</taxon>
        <taxon>Agaonidae</taxon>
        <taxon>Agaoninae</taxon>
        <taxon>Ceratosolen</taxon>
    </lineage>
</organism>
<dbReference type="FunFam" id="3.40.50.300:FF:000677">
    <property type="entry name" value="ATP-dependent RNA helicase A"/>
    <property type="match status" value="1"/>
</dbReference>
<keyword evidence="6" id="KW-0378">Hydrolase</keyword>
<dbReference type="SUPFAM" id="SSF52540">
    <property type="entry name" value="P-loop containing nucleoside triphosphate hydrolases"/>
    <property type="match status" value="1"/>
</dbReference>
<evidence type="ECO:0000256" key="5">
    <source>
        <dbReference type="ARBA" id="ARBA00022741"/>
    </source>
</evidence>
<dbReference type="InterPro" id="IPR027417">
    <property type="entry name" value="P-loop_NTPase"/>
</dbReference>
<dbReference type="Gene3D" id="3.40.50.300">
    <property type="entry name" value="P-loop containing nucleotide triphosphate hydrolases"/>
    <property type="match status" value="2"/>
</dbReference>
<evidence type="ECO:0000256" key="11">
    <source>
        <dbReference type="SAM" id="MobiDB-lite"/>
    </source>
</evidence>
<dbReference type="CDD" id="cd19854">
    <property type="entry name" value="DSRM_DHX9_rpt1"/>
    <property type="match status" value="1"/>
</dbReference>
<dbReference type="PROSITE" id="PS50137">
    <property type="entry name" value="DS_RBD"/>
    <property type="match status" value="2"/>
</dbReference>
<reference evidence="16" key="1">
    <citation type="submission" date="2025-08" db="UniProtKB">
        <authorList>
            <consortium name="RefSeq"/>
        </authorList>
    </citation>
    <scope>IDENTIFICATION</scope>
</reference>
<dbReference type="PROSITE" id="PS51194">
    <property type="entry name" value="HELICASE_CTER"/>
    <property type="match status" value="1"/>
</dbReference>
<dbReference type="GeneID" id="105367527"/>
<keyword evidence="15" id="KW-1185">Reference proteome</keyword>
<dbReference type="GO" id="GO:0040029">
    <property type="term" value="P:epigenetic regulation of gene expression"/>
    <property type="evidence" value="ECO:0007669"/>
    <property type="project" value="UniProtKB-ARBA"/>
</dbReference>
<dbReference type="InterPro" id="IPR014720">
    <property type="entry name" value="dsRBD_dom"/>
</dbReference>
<keyword evidence="5" id="KW-0547">Nucleotide-binding</keyword>
<dbReference type="FunFam" id="3.30.160.20:FF:000028">
    <property type="entry name" value="ATP-dependent RNA helicase A"/>
    <property type="match status" value="1"/>
</dbReference>
<evidence type="ECO:0000256" key="1">
    <source>
        <dbReference type="ARBA" id="ARBA00004123"/>
    </source>
</evidence>
<dbReference type="SMART" id="SM00490">
    <property type="entry name" value="HELICc"/>
    <property type="match status" value="1"/>
</dbReference>
<evidence type="ECO:0000313" key="15">
    <source>
        <dbReference type="Proteomes" id="UP000695007"/>
    </source>
</evidence>
<name>A0AAJ6YUH6_9HYME</name>
<feature type="domain" description="DRBM" evidence="12">
    <location>
        <begin position="3"/>
        <end position="71"/>
    </location>
</feature>
<dbReference type="GO" id="GO:0005730">
    <property type="term" value="C:nucleolus"/>
    <property type="evidence" value="ECO:0007669"/>
    <property type="project" value="TreeGrafter"/>
</dbReference>
<keyword evidence="8" id="KW-0067">ATP-binding</keyword>
<dbReference type="RefSeq" id="XP_011504571.1">
    <property type="nucleotide sequence ID" value="XM_011506269.1"/>
</dbReference>
<dbReference type="InterPro" id="IPR011545">
    <property type="entry name" value="DEAD/DEAH_box_helicase_dom"/>
</dbReference>
<evidence type="ECO:0000256" key="3">
    <source>
        <dbReference type="ARBA" id="ARBA00012552"/>
    </source>
</evidence>
<dbReference type="InterPro" id="IPR011709">
    <property type="entry name" value="DEAD-box_helicase_OB_fold"/>
</dbReference>
<dbReference type="Pfam" id="PF00270">
    <property type="entry name" value="DEAD"/>
    <property type="match status" value="1"/>
</dbReference>
<comment type="subcellular location">
    <subcellularLocation>
        <location evidence="1">Nucleus</location>
    </subcellularLocation>
</comment>
<dbReference type="InterPro" id="IPR007502">
    <property type="entry name" value="Helicase-assoc_dom"/>
</dbReference>
<dbReference type="CDD" id="cd19855">
    <property type="entry name" value="DSRM_DHX9_rpt2"/>
    <property type="match status" value="1"/>
</dbReference>
<keyword evidence="9" id="KW-0539">Nucleus</keyword>
<evidence type="ECO:0000313" key="16">
    <source>
        <dbReference type="RefSeq" id="XP_011504571.1"/>
    </source>
</evidence>
<dbReference type="Pfam" id="PF00271">
    <property type="entry name" value="Helicase_C"/>
    <property type="match status" value="1"/>
</dbReference>
<dbReference type="SMART" id="SM00487">
    <property type="entry name" value="DEXDc"/>
    <property type="match status" value="1"/>
</dbReference>
<dbReference type="CDD" id="cd18791">
    <property type="entry name" value="SF2_C_RHA"/>
    <property type="match status" value="1"/>
</dbReference>
<evidence type="ECO:0000256" key="10">
    <source>
        <dbReference type="PROSITE-ProRule" id="PRU00266"/>
    </source>
</evidence>
<dbReference type="KEGG" id="csol:105367527"/>
<keyword evidence="10" id="KW-0694">RNA-binding</keyword>
<dbReference type="PROSITE" id="PS51192">
    <property type="entry name" value="HELICASE_ATP_BIND_1"/>
    <property type="match status" value="1"/>
</dbReference>
<evidence type="ECO:0000256" key="4">
    <source>
        <dbReference type="ARBA" id="ARBA00022737"/>
    </source>
</evidence>
<dbReference type="GO" id="GO:0045944">
    <property type="term" value="P:positive regulation of transcription by RNA polymerase II"/>
    <property type="evidence" value="ECO:0007669"/>
    <property type="project" value="TreeGrafter"/>
</dbReference>
<dbReference type="PROSITE" id="PS00690">
    <property type="entry name" value="DEAH_ATP_HELICASE"/>
    <property type="match status" value="1"/>
</dbReference>